<dbReference type="GO" id="GO:0050660">
    <property type="term" value="F:flavin adenine dinucleotide binding"/>
    <property type="evidence" value="ECO:0007669"/>
    <property type="project" value="TreeGrafter"/>
</dbReference>
<keyword evidence="4 10" id="KW-0560">Oxidoreductase</keyword>
<keyword evidence="10" id="KW-0285">Flavoprotein</keyword>
<dbReference type="PANTHER" id="PTHR43563:SF1">
    <property type="entry name" value="AMINE OXIDASE [FLAVIN-CONTAINING] B"/>
    <property type="match status" value="1"/>
</dbReference>
<evidence type="ECO:0000256" key="4">
    <source>
        <dbReference type="ARBA" id="ARBA00023002"/>
    </source>
</evidence>
<comment type="similarity">
    <text evidence="3 10">Belongs to the flavin monoamine oxidase family.</text>
</comment>
<evidence type="ECO:0000256" key="8">
    <source>
        <dbReference type="ARBA" id="ARBA00049430"/>
    </source>
</evidence>
<evidence type="ECO:0000256" key="1">
    <source>
        <dbReference type="ARBA" id="ARBA00001974"/>
    </source>
</evidence>
<dbReference type="Pfam" id="PF01593">
    <property type="entry name" value="Amino_oxidase"/>
    <property type="match status" value="1"/>
</dbReference>
<comment type="subcellular location">
    <subcellularLocation>
        <location evidence="2">Mitochondrion outer membrane</location>
        <topology evidence="2">Single-pass type IV membrane protein</topology>
        <orientation evidence="2">Cytoplasmic side</orientation>
    </subcellularLocation>
</comment>
<evidence type="ECO:0000256" key="9">
    <source>
        <dbReference type="PIRSR" id="PIRSR601613-1"/>
    </source>
</evidence>
<evidence type="ECO:0000313" key="12">
    <source>
        <dbReference type="EMBL" id="GFU52700.1"/>
    </source>
</evidence>
<sequence>MERKFIGGSQQISKKIAEKLGKDKVFTNSPVISINQEAKDCVKVKTLQGKEYKTKYIILACPPAIQMKIHFFPQLPAIRNQLMQRMPMGSVMKVILYYRSPFWLEKGLNGTSMILGEEHPMFYSLDDTKPDGSFPAIIGFVTGDKCRKMTHLSAEDRKMAVAESLAKATGCPEALKPIHYEEKNWMEEQYTGGCYTAMCPPGFLTRYGRALRKPIDRLYFAGTETSIKWSGYMNGAVEAGERAAREVLHNMGKISQDQIWIEEPVSLDIVPLPFVDSFGERYMPSVPGFMKMITFFGIIGASTFACLKYPRLLGLLRK</sequence>
<evidence type="ECO:0000256" key="6">
    <source>
        <dbReference type="ARBA" id="ARBA00048448"/>
    </source>
</evidence>
<dbReference type="PANTHER" id="PTHR43563">
    <property type="entry name" value="AMINE OXIDASE"/>
    <property type="match status" value="1"/>
</dbReference>
<dbReference type="AlphaFoldDB" id="A0A8X6R2V8"/>
<evidence type="ECO:0000256" key="5">
    <source>
        <dbReference type="ARBA" id="ARBA00045409"/>
    </source>
</evidence>
<dbReference type="Gene3D" id="3.50.50.60">
    <property type="entry name" value="FAD/NAD(P)-binding domain"/>
    <property type="match status" value="1"/>
</dbReference>
<dbReference type="EC" id="1.4.3.-" evidence="10"/>
<comment type="caution">
    <text evidence="12">The sequence shown here is derived from an EMBL/GenBank/DDBJ whole genome shotgun (WGS) entry which is preliminary data.</text>
</comment>
<comment type="function">
    <text evidence="5">Catalyzes the oxidative deamination of primary and some secondary amines such as neurotransmitters, and exogenous amines including the tertiary amine, neurotoxin 1-methyl-4-phenyl-1,2,3,6-tetrahydropyridine (MPTP), with concomitant reduction of oxygen to hydrogen peroxide and participates in the metabolism of neuroactive and vasoactive amines in the central nervous system and peripheral tissues. Preferentially degrades benzylamine and phenylethylamine.</text>
</comment>
<comment type="catalytic activity">
    <reaction evidence="7">
        <text>benzylamine + O2 + H2O = benzaldehyde + H2O2 + NH4(+)</text>
        <dbReference type="Rhea" id="RHEA:59424"/>
        <dbReference type="ChEBI" id="CHEBI:15377"/>
        <dbReference type="ChEBI" id="CHEBI:15379"/>
        <dbReference type="ChEBI" id="CHEBI:16240"/>
        <dbReference type="ChEBI" id="CHEBI:17169"/>
        <dbReference type="ChEBI" id="CHEBI:28938"/>
        <dbReference type="ChEBI" id="CHEBI:225238"/>
    </reaction>
    <physiologicalReaction direction="left-to-right" evidence="7">
        <dbReference type="Rhea" id="RHEA:59425"/>
    </physiologicalReaction>
</comment>
<dbReference type="EMBL" id="BMAW01038596">
    <property type="protein sequence ID" value="GFU52700.1"/>
    <property type="molecule type" value="Genomic_DNA"/>
</dbReference>
<keyword evidence="10" id="KW-0812">Transmembrane</keyword>
<evidence type="ECO:0000256" key="2">
    <source>
        <dbReference type="ARBA" id="ARBA00004362"/>
    </source>
</evidence>
<reference evidence="12" key="1">
    <citation type="submission" date="2020-08" db="EMBL/GenBank/DDBJ databases">
        <title>Multicomponent nature underlies the extraordinary mechanical properties of spider dragline silk.</title>
        <authorList>
            <person name="Kono N."/>
            <person name="Nakamura H."/>
            <person name="Mori M."/>
            <person name="Yoshida Y."/>
            <person name="Ohtoshi R."/>
            <person name="Malay A.D."/>
            <person name="Moran D.A.P."/>
            <person name="Tomita M."/>
            <person name="Numata K."/>
            <person name="Arakawa K."/>
        </authorList>
    </citation>
    <scope>NUCLEOTIDE SEQUENCE</scope>
</reference>
<evidence type="ECO:0000256" key="3">
    <source>
        <dbReference type="ARBA" id="ARBA00005995"/>
    </source>
</evidence>
<dbReference type="InterPro" id="IPR002937">
    <property type="entry name" value="Amino_oxidase"/>
</dbReference>
<feature type="binding site" evidence="9">
    <location>
        <position position="140"/>
    </location>
    <ligand>
        <name>substrate</name>
    </ligand>
</feature>
<dbReference type="GO" id="GO:0097621">
    <property type="term" value="F:monoamine oxidase activity"/>
    <property type="evidence" value="ECO:0007669"/>
    <property type="project" value="UniProtKB-EC"/>
</dbReference>
<proteinExistence type="inferred from homology"/>
<feature type="transmembrane region" description="Helical" evidence="10">
    <location>
        <begin position="289"/>
        <end position="309"/>
    </location>
</feature>
<feature type="binding site" evidence="9">
    <location>
        <position position="224"/>
    </location>
    <ligand>
        <name>FAD</name>
        <dbReference type="ChEBI" id="CHEBI:57692"/>
    </ligand>
</feature>
<feature type="domain" description="Amine oxidase" evidence="11">
    <location>
        <begin position="7"/>
        <end position="248"/>
    </location>
</feature>
<keyword evidence="10" id="KW-0274">FAD</keyword>
<dbReference type="InterPro" id="IPR001613">
    <property type="entry name" value="Flavin_amine_oxidase"/>
</dbReference>
<dbReference type="GO" id="GO:0008131">
    <property type="term" value="F:primary methylamine oxidase activity"/>
    <property type="evidence" value="ECO:0007669"/>
    <property type="project" value="TreeGrafter"/>
</dbReference>
<comment type="cofactor">
    <cofactor evidence="1 10">
        <name>FAD</name>
        <dbReference type="ChEBI" id="CHEBI:57692"/>
    </cofactor>
</comment>
<dbReference type="InterPro" id="IPR036188">
    <property type="entry name" value="FAD/NAD-bd_sf"/>
</dbReference>
<keyword evidence="10" id="KW-0472">Membrane</keyword>
<feature type="binding site" evidence="9">
    <location>
        <position position="31"/>
    </location>
    <ligand>
        <name>FAD</name>
        <dbReference type="ChEBI" id="CHEBI:57692"/>
    </ligand>
</feature>
<dbReference type="Gene3D" id="6.10.250.130">
    <property type="match status" value="1"/>
</dbReference>
<dbReference type="InterPro" id="IPR050703">
    <property type="entry name" value="Flavin_MAO"/>
</dbReference>
<dbReference type="GO" id="GO:0005741">
    <property type="term" value="C:mitochondrial outer membrane"/>
    <property type="evidence" value="ECO:0007669"/>
    <property type="project" value="UniProtKB-SubCell"/>
</dbReference>
<evidence type="ECO:0000313" key="13">
    <source>
        <dbReference type="Proteomes" id="UP000887013"/>
    </source>
</evidence>
<gene>
    <name evidence="12" type="primary">MAOB</name>
    <name evidence="12" type="ORF">NPIL_111751</name>
</gene>
<dbReference type="PRINTS" id="PR00757">
    <property type="entry name" value="AMINEOXDASEF"/>
</dbReference>
<dbReference type="SUPFAM" id="SSF54373">
    <property type="entry name" value="FAD-linked reductases, C-terminal domain"/>
    <property type="match status" value="1"/>
</dbReference>
<dbReference type="Proteomes" id="UP000887013">
    <property type="component" value="Unassembled WGS sequence"/>
</dbReference>
<organism evidence="12 13">
    <name type="scientific">Nephila pilipes</name>
    <name type="common">Giant wood spider</name>
    <name type="synonym">Nephila maculata</name>
    <dbReference type="NCBI Taxonomy" id="299642"/>
    <lineage>
        <taxon>Eukaryota</taxon>
        <taxon>Metazoa</taxon>
        <taxon>Ecdysozoa</taxon>
        <taxon>Arthropoda</taxon>
        <taxon>Chelicerata</taxon>
        <taxon>Arachnida</taxon>
        <taxon>Araneae</taxon>
        <taxon>Araneomorphae</taxon>
        <taxon>Entelegynae</taxon>
        <taxon>Araneoidea</taxon>
        <taxon>Nephilidae</taxon>
        <taxon>Nephila</taxon>
    </lineage>
</organism>
<comment type="catalytic activity">
    <reaction evidence="8">
        <text>N-acetylputrescine + O2 + H2O = 4-acetamidobutanal + H2O2 + NH4(+)</text>
        <dbReference type="Rhea" id="RHEA:70283"/>
        <dbReference type="ChEBI" id="CHEBI:7386"/>
        <dbReference type="ChEBI" id="CHEBI:15377"/>
        <dbReference type="ChEBI" id="CHEBI:15379"/>
        <dbReference type="ChEBI" id="CHEBI:16240"/>
        <dbReference type="ChEBI" id="CHEBI:28938"/>
        <dbReference type="ChEBI" id="CHEBI:58263"/>
    </reaction>
    <physiologicalReaction direction="left-to-right" evidence="8">
        <dbReference type="Rhea" id="RHEA:70284"/>
    </physiologicalReaction>
</comment>
<accession>A0A8X6R2V8</accession>
<evidence type="ECO:0000256" key="7">
    <source>
        <dbReference type="ARBA" id="ARBA00049354"/>
    </source>
</evidence>
<evidence type="ECO:0000256" key="10">
    <source>
        <dbReference type="RuleBase" id="RU362067"/>
    </source>
</evidence>
<comment type="catalytic activity">
    <reaction evidence="6">
        <text>a secondary aliphatic amine + O2 + H2O = a primary amine + an aldehyde + H2O2</text>
        <dbReference type="Rhea" id="RHEA:26414"/>
        <dbReference type="ChEBI" id="CHEBI:15377"/>
        <dbReference type="ChEBI" id="CHEBI:15379"/>
        <dbReference type="ChEBI" id="CHEBI:16240"/>
        <dbReference type="ChEBI" id="CHEBI:17478"/>
        <dbReference type="ChEBI" id="CHEBI:58855"/>
        <dbReference type="ChEBI" id="CHEBI:65296"/>
        <dbReference type="EC" id="1.4.3.4"/>
    </reaction>
</comment>
<dbReference type="SUPFAM" id="SSF51905">
    <property type="entry name" value="FAD/NAD(P)-binding domain"/>
    <property type="match status" value="1"/>
</dbReference>
<evidence type="ECO:0000259" key="11">
    <source>
        <dbReference type="Pfam" id="PF01593"/>
    </source>
</evidence>
<keyword evidence="13" id="KW-1185">Reference proteome</keyword>
<protein>
    <recommendedName>
        <fullName evidence="10">Amine oxidase</fullName>
        <ecNumber evidence="10">1.4.3.-</ecNumber>
    </recommendedName>
</protein>
<keyword evidence="10" id="KW-1133">Transmembrane helix</keyword>
<dbReference type="OrthoDB" id="337104at2759"/>
<name>A0A8X6R2V8_NEPPI</name>